<name>A0A1G9ZWH2_9FIRM</name>
<accession>A0A1G9ZWH2</accession>
<gene>
    <name evidence="1" type="ORF">SAMN04488502_11577</name>
</gene>
<dbReference type="Proteomes" id="UP000214880">
    <property type="component" value="Unassembled WGS sequence"/>
</dbReference>
<proteinExistence type="predicted"/>
<evidence type="ECO:0000313" key="1">
    <source>
        <dbReference type="EMBL" id="SDN25271.1"/>
    </source>
</evidence>
<sequence>MLATVISRRYMKSVELPPGVSKEAISWSLHNSVDDPGYQPAKLTDAELEFCLEHEVRITGLNKLKREAKKRGFFIEGR</sequence>
<dbReference type="AlphaFoldDB" id="A0A1G9ZWH2"/>
<keyword evidence="2" id="KW-1185">Reference proteome</keyword>
<dbReference type="EMBL" id="FNHB01000015">
    <property type="protein sequence ID" value="SDN25271.1"/>
    <property type="molecule type" value="Genomic_DNA"/>
</dbReference>
<dbReference type="STRING" id="146817.SAMN04488502_11577"/>
<evidence type="ECO:0000313" key="2">
    <source>
        <dbReference type="Proteomes" id="UP000214880"/>
    </source>
</evidence>
<protein>
    <submittedName>
        <fullName evidence="1">Uncharacterized protein</fullName>
    </submittedName>
</protein>
<reference evidence="1 2" key="1">
    <citation type="submission" date="2016-10" db="EMBL/GenBank/DDBJ databases">
        <authorList>
            <person name="de Groot N.N."/>
        </authorList>
    </citation>
    <scope>NUCLEOTIDE SEQUENCE [LARGE SCALE GENOMIC DNA]</scope>
    <source>
        <strain evidence="1 2">DSM 1736</strain>
    </source>
</reference>
<organism evidence="1 2">
    <name type="scientific">Dendrosporobacter quercicolus</name>
    <dbReference type="NCBI Taxonomy" id="146817"/>
    <lineage>
        <taxon>Bacteria</taxon>
        <taxon>Bacillati</taxon>
        <taxon>Bacillota</taxon>
        <taxon>Negativicutes</taxon>
        <taxon>Selenomonadales</taxon>
        <taxon>Sporomusaceae</taxon>
        <taxon>Dendrosporobacter</taxon>
    </lineage>
</organism>